<feature type="region of interest" description="Disordered" evidence="3">
    <location>
        <begin position="533"/>
        <end position="618"/>
    </location>
</feature>
<feature type="compositionally biased region" description="Basic and acidic residues" evidence="3">
    <location>
        <begin position="607"/>
        <end position="618"/>
    </location>
</feature>
<feature type="compositionally biased region" description="Polar residues" evidence="3">
    <location>
        <begin position="566"/>
        <end position="603"/>
    </location>
</feature>
<dbReference type="Gene3D" id="1.25.40.10">
    <property type="entry name" value="Tetratricopeptide repeat domain"/>
    <property type="match status" value="1"/>
</dbReference>
<feature type="compositionally biased region" description="Basic and acidic residues" evidence="3">
    <location>
        <begin position="533"/>
        <end position="543"/>
    </location>
</feature>
<reference evidence="4 5" key="1">
    <citation type="submission" date="2017-04" db="EMBL/GenBank/DDBJ databases">
        <title>Draft genome of the yeast Clavispora lusitaniae type strain CBS 6936.</title>
        <authorList>
            <person name="Durrens P."/>
            <person name="Klopp C."/>
            <person name="Biteau N."/>
            <person name="Fitton-Ouhabi V."/>
            <person name="Dementhon K."/>
            <person name="Accoceberry I."/>
            <person name="Sherman D.J."/>
            <person name="Noel T."/>
        </authorList>
    </citation>
    <scope>NUCLEOTIDE SEQUENCE [LARGE SCALE GENOMIC DNA]</scope>
    <source>
        <strain evidence="4 5">CBS 6936</strain>
    </source>
</reference>
<feature type="region of interest" description="Disordered" evidence="3">
    <location>
        <begin position="646"/>
        <end position="741"/>
    </location>
</feature>
<dbReference type="GO" id="GO:0006620">
    <property type="term" value="P:post-translational protein targeting to endoplasmic reticulum membrane"/>
    <property type="evidence" value="ECO:0007669"/>
    <property type="project" value="TreeGrafter"/>
</dbReference>
<dbReference type="SMART" id="SM00028">
    <property type="entry name" value="TPR"/>
    <property type="match status" value="3"/>
</dbReference>
<dbReference type="InterPro" id="IPR047150">
    <property type="entry name" value="SGT"/>
</dbReference>
<dbReference type="KEGG" id="clus:A9F13_06g03817"/>
<dbReference type="InterPro" id="IPR011990">
    <property type="entry name" value="TPR-like_helical_dom_sf"/>
</dbReference>
<gene>
    <name evidence="4" type="ORF">A9F13_06g03817</name>
</gene>
<dbReference type="PANTHER" id="PTHR45831">
    <property type="entry name" value="LD24721P"/>
    <property type="match status" value="1"/>
</dbReference>
<accession>A0AA91Q0M9</accession>
<name>A0AA91Q0M9_CLALS</name>
<keyword evidence="1" id="KW-0677">Repeat</keyword>
<feature type="compositionally biased region" description="Basic and acidic residues" evidence="3">
    <location>
        <begin position="726"/>
        <end position="741"/>
    </location>
</feature>
<organism evidence="4 5">
    <name type="scientific">Clavispora lusitaniae</name>
    <name type="common">Candida lusitaniae</name>
    <dbReference type="NCBI Taxonomy" id="36911"/>
    <lineage>
        <taxon>Eukaryota</taxon>
        <taxon>Fungi</taxon>
        <taxon>Dikarya</taxon>
        <taxon>Ascomycota</taxon>
        <taxon>Saccharomycotina</taxon>
        <taxon>Pichiomycetes</taxon>
        <taxon>Metschnikowiaceae</taxon>
        <taxon>Clavispora</taxon>
    </lineage>
</organism>
<dbReference type="GO" id="GO:0072380">
    <property type="term" value="C:TRC complex"/>
    <property type="evidence" value="ECO:0007669"/>
    <property type="project" value="TreeGrafter"/>
</dbReference>
<keyword evidence="2" id="KW-0802">TPR repeat</keyword>
<dbReference type="GO" id="GO:0060090">
    <property type="term" value="F:molecular adaptor activity"/>
    <property type="evidence" value="ECO:0007669"/>
    <property type="project" value="TreeGrafter"/>
</dbReference>
<protein>
    <submittedName>
        <fullName evidence="4">Uncharacterized protein</fullName>
    </submittedName>
</protein>
<feature type="region of interest" description="Disordered" evidence="3">
    <location>
        <begin position="487"/>
        <end position="513"/>
    </location>
</feature>
<dbReference type="EMBL" id="LYUB02000006">
    <property type="protein sequence ID" value="OVF09216.1"/>
    <property type="molecule type" value="Genomic_DNA"/>
</dbReference>
<feature type="compositionally biased region" description="Polar residues" evidence="3">
    <location>
        <begin position="545"/>
        <end position="555"/>
    </location>
</feature>
<evidence type="ECO:0000256" key="2">
    <source>
        <dbReference type="ARBA" id="ARBA00022803"/>
    </source>
</evidence>
<dbReference type="AlphaFoldDB" id="A0AA91Q0M9"/>
<evidence type="ECO:0000256" key="3">
    <source>
        <dbReference type="SAM" id="MobiDB-lite"/>
    </source>
</evidence>
<sequence length="741" mass="82499">MTENSDFRANEHGINYAFMLALSAHFSKIEAHFSAEPAEPNQTLEETIWAQDMATNFRLVNEYGLQKLADYYFHKDIEENSPQGYYKSTFSYALEAQLIGTQADSSHTLSTEQILAKIEEPAPFTGVSLYTNQLREKLYVILKNAAKVFLQTHNLDESATPSVLTSTLANKFDSLRQQKDICEGIDLSALSLQLDATVDFLRKESTVVCSGEELFPIFKILLLSQLEVGRSLNNQGTTVRDKVLYLRELGNNLMENSSFPQALKVYSEAIHACDYTCSNNIPQLYTNRAIAFIGLNCFAEATSDLNFAVRYDRTFTPAWAQLGYCHLYQGSGFLALKCYYTALRTISGEIYPENFPQNTELKQEYTVSKMRSIMPQFVQRLVQSIILTERRAEQQREPSQAIQEVSTKVRAILARLRSVVEPEDLSYLAYSYENEVENVRATAARSNRARPNILTPDVAQDLMASSNMEASAVTISPAMNLRTRTAGNRDANAESNTPPPNGPRGTTARSSDNLLGFFNNLGEIFNDAVQAQHDAHDTNRREPNSVANSEQNADASTGEGVESNMRADSTSLETNLQNNDIRSDTSSNSTDRILQRNTNQAGVTDSRAPEPEQRTSDSDFRSTIRNFVPGLRGNLGGLLNQALRHHQSARDLNSPDAQRGVSEQRVHRSFSPRIIRIDRSGNSEVISSPTGVRTQVSTRGVRLPEEESNSGRSDSTRAPGLGSEDPNPRPDSDMSDATEEH</sequence>
<dbReference type="GO" id="GO:0016020">
    <property type="term" value="C:membrane"/>
    <property type="evidence" value="ECO:0007669"/>
    <property type="project" value="TreeGrafter"/>
</dbReference>
<comment type="caution">
    <text evidence="4">The sequence shown here is derived from an EMBL/GenBank/DDBJ whole genome shotgun (WGS) entry which is preliminary data.</text>
</comment>
<feature type="compositionally biased region" description="Polar residues" evidence="3">
    <location>
        <begin position="682"/>
        <end position="698"/>
    </location>
</feature>
<dbReference type="InterPro" id="IPR019734">
    <property type="entry name" value="TPR_rpt"/>
</dbReference>
<evidence type="ECO:0000313" key="4">
    <source>
        <dbReference type="EMBL" id="OVF09216.1"/>
    </source>
</evidence>
<dbReference type="SUPFAM" id="SSF48452">
    <property type="entry name" value="TPR-like"/>
    <property type="match status" value="1"/>
</dbReference>
<evidence type="ECO:0000313" key="5">
    <source>
        <dbReference type="Proteomes" id="UP000195602"/>
    </source>
</evidence>
<dbReference type="PANTHER" id="PTHR45831:SF2">
    <property type="entry name" value="LD24721P"/>
    <property type="match status" value="1"/>
</dbReference>
<dbReference type="Proteomes" id="UP000195602">
    <property type="component" value="Unassembled WGS sequence"/>
</dbReference>
<proteinExistence type="predicted"/>
<evidence type="ECO:0000256" key="1">
    <source>
        <dbReference type="ARBA" id="ARBA00022737"/>
    </source>
</evidence>